<comment type="similarity">
    <text evidence="1">Belongs to the ATP-dependent AMP-binding enzyme family.</text>
</comment>
<dbReference type="InterPro" id="IPR042099">
    <property type="entry name" value="ANL_N_sf"/>
</dbReference>
<organism evidence="5 6">
    <name type="scientific">Phyllobacterium sophorae</name>
    <dbReference type="NCBI Taxonomy" id="1520277"/>
    <lineage>
        <taxon>Bacteria</taxon>
        <taxon>Pseudomonadati</taxon>
        <taxon>Pseudomonadota</taxon>
        <taxon>Alphaproteobacteria</taxon>
        <taxon>Hyphomicrobiales</taxon>
        <taxon>Phyllobacteriaceae</taxon>
        <taxon>Phyllobacterium</taxon>
    </lineage>
</organism>
<sequence length="860" mass="94278">MVPNFVGHLSDGGQSPALIFPGRAVITYDQLAQRVATLATSFGGEKRLIAIEASLSEHAIIAYLAALAGGHAVALLPPGDTRAAASFQKLYGPDICFRKIGDRWLTDHTAHPSCETLHPDLTLLLSTSGSTGQGKFVRLSGRNVEANADSIVHFLHLTYNDRSALILPLHYSYGLSVLNSHLAAHASVFVPRKSILDTGFVEDLRESRCTNISGVPYSFELFEQIGFRQENLPNLRMLTVAGGRLPADLVRLYGSHLSRQGKELFVMYGQTEATARMAYVPPHLVVENPHGIGIAIPGGELGLADEYGMVIHGAETPGELIYSGPNIMMGYASSRSDLSRGAELTELKTGDLAIRDKRGFYRIVGRRSRISKIAGLRIGHDLLEQALSLQGIQAAVLGDDQSIIAFYTSSHSEDTVRNALVQASGLTALHVEASRQGILPRLPSGKVDYQQLRMRFGQKQTRKTLSVRTAFREAFLPLTVADNDTFVSLGGDSLRYVRLSLELERVLHQLPENWENRSIAELSTMGQAKTGMQTVGTDLLIRTLAILCVVVQHATLWPIPGGAAAMVMLIGYGLARFQSGNLFSGNLTAFARPIITVLAPYYLIVAVYGLAWGKVPWTSVLLVGNFGFADPANGTMVPLLYWFVEAYVQMMLIWIGLFAIPTIRNTAARSPYSFGMSFLAAALAIRFMGPLAWPIGDRQIFTVPWVLYLAAFGWLAYFADNFFRKLLVLAAAAAIFPLVAYSGGNWIGSWVKYMLQFALLAALLSAPRVSLPRRIVHLVLPISAASYHIYLFHRFVPELILTPLEGMLPWSIFTAASIFGGVAAGLLANEFLKNLLRWAWMIKPFRLPWASQWLNPTSPR</sequence>
<dbReference type="GO" id="GO:0031956">
    <property type="term" value="F:medium-chain fatty acid-CoA ligase activity"/>
    <property type="evidence" value="ECO:0007669"/>
    <property type="project" value="TreeGrafter"/>
</dbReference>
<evidence type="ECO:0000256" key="1">
    <source>
        <dbReference type="ARBA" id="ARBA00006432"/>
    </source>
</evidence>
<dbReference type="PANTHER" id="PTHR43201:SF5">
    <property type="entry name" value="MEDIUM-CHAIN ACYL-COA LIGASE ACSF2, MITOCHONDRIAL"/>
    <property type="match status" value="1"/>
</dbReference>
<dbReference type="Proteomes" id="UP000241764">
    <property type="component" value="Unassembled WGS sequence"/>
</dbReference>
<dbReference type="EMBL" id="PGGM01000009">
    <property type="protein sequence ID" value="PSH62356.1"/>
    <property type="molecule type" value="Genomic_DNA"/>
</dbReference>
<dbReference type="InterPro" id="IPR000873">
    <property type="entry name" value="AMP-dep_synth/lig_dom"/>
</dbReference>
<comment type="caution">
    <text evidence="5">The sequence shown here is derived from an EMBL/GenBank/DDBJ whole genome shotgun (WGS) entry which is preliminary data.</text>
</comment>
<evidence type="ECO:0000256" key="2">
    <source>
        <dbReference type="ARBA" id="ARBA00022598"/>
    </source>
</evidence>
<feature type="transmembrane region" description="Helical" evidence="3">
    <location>
        <begin position="556"/>
        <end position="577"/>
    </location>
</feature>
<reference evidence="6" key="1">
    <citation type="submission" date="2017-11" db="EMBL/GenBank/DDBJ databases">
        <authorList>
            <person name="Kuznetsova I."/>
            <person name="Sazanova A."/>
            <person name="Chirak E."/>
            <person name="Safronova V."/>
            <person name="Willems A."/>
        </authorList>
    </citation>
    <scope>NUCLEOTIDE SEQUENCE [LARGE SCALE GENOMIC DNA]</scope>
    <source>
        <strain evidence="6">CCBAU 03422</strain>
    </source>
</reference>
<keyword evidence="6" id="KW-1185">Reference proteome</keyword>
<feature type="transmembrane region" description="Helical" evidence="3">
    <location>
        <begin position="639"/>
        <end position="660"/>
    </location>
</feature>
<keyword evidence="3" id="KW-0812">Transmembrane</keyword>
<keyword evidence="3" id="KW-0472">Membrane</keyword>
<feature type="transmembrane region" description="Helical" evidence="3">
    <location>
        <begin position="808"/>
        <end position="828"/>
    </location>
</feature>
<dbReference type="SUPFAM" id="SSF56801">
    <property type="entry name" value="Acetyl-CoA synthetase-like"/>
    <property type="match status" value="1"/>
</dbReference>
<feature type="transmembrane region" description="Helical" evidence="3">
    <location>
        <begin position="672"/>
        <end position="693"/>
    </location>
</feature>
<gene>
    <name evidence="5" type="ORF">CU103_18520</name>
</gene>
<name>A0A2P7B7C5_9HYPH</name>
<feature type="transmembrane region" description="Helical" evidence="3">
    <location>
        <begin position="726"/>
        <end position="747"/>
    </location>
</feature>
<dbReference type="AlphaFoldDB" id="A0A2P7B7C5"/>
<evidence type="ECO:0000313" key="5">
    <source>
        <dbReference type="EMBL" id="PSH62356.1"/>
    </source>
</evidence>
<feature type="transmembrane region" description="Helical" evidence="3">
    <location>
        <begin position="589"/>
        <end position="611"/>
    </location>
</feature>
<accession>A0A2P7B7C5</accession>
<evidence type="ECO:0000259" key="4">
    <source>
        <dbReference type="Pfam" id="PF00501"/>
    </source>
</evidence>
<evidence type="ECO:0000313" key="6">
    <source>
        <dbReference type="Proteomes" id="UP000241764"/>
    </source>
</evidence>
<feature type="transmembrane region" description="Helical" evidence="3">
    <location>
        <begin position="753"/>
        <end position="771"/>
    </location>
</feature>
<feature type="transmembrane region" description="Helical" evidence="3">
    <location>
        <begin position="778"/>
        <end position="796"/>
    </location>
</feature>
<protein>
    <submittedName>
        <fullName evidence="5">AMP-dependent synthetase</fullName>
    </submittedName>
</protein>
<dbReference type="GO" id="GO:0006631">
    <property type="term" value="P:fatty acid metabolic process"/>
    <property type="evidence" value="ECO:0007669"/>
    <property type="project" value="TreeGrafter"/>
</dbReference>
<feature type="transmembrane region" description="Helical" evidence="3">
    <location>
        <begin position="699"/>
        <end position="719"/>
    </location>
</feature>
<dbReference type="Pfam" id="PF00501">
    <property type="entry name" value="AMP-binding"/>
    <property type="match status" value="1"/>
</dbReference>
<keyword evidence="2" id="KW-0436">Ligase</keyword>
<dbReference type="RefSeq" id="WP_106665529.1">
    <property type="nucleotide sequence ID" value="NZ_PGGM01000009.1"/>
</dbReference>
<dbReference type="Gene3D" id="3.40.50.12780">
    <property type="entry name" value="N-terminal domain of ligase-like"/>
    <property type="match status" value="1"/>
</dbReference>
<feature type="domain" description="AMP-dependent synthetase/ligase" evidence="4">
    <location>
        <begin position="118"/>
        <end position="331"/>
    </location>
</feature>
<dbReference type="PANTHER" id="PTHR43201">
    <property type="entry name" value="ACYL-COA SYNTHETASE"/>
    <property type="match status" value="1"/>
</dbReference>
<evidence type="ECO:0000256" key="3">
    <source>
        <dbReference type="SAM" id="Phobius"/>
    </source>
</evidence>
<dbReference type="OrthoDB" id="9803968at2"/>
<proteinExistence type="inferred from homology"/>
<keyword evidence="3" id="KW-1133">Transmembrane helix</keyword>